<keyword evidence="6" id="KW-1185">Reference proteome</keyword>
<keyword evidence="1" id="KW-0805">Transcription regulation</keyword>
<evidence type="ECO:0000313" key="5">
    <source>
        <dbReference type="EMBL" id="MDR6867979.1"/>
    </source>
</evidence>
<name>A0ABU1SEH9_9MICO</name>
<dbReference type="CDD" id="cd06170">
    <property type="entry name" value="LuxR_C_like"/>
    <property type="match status" value="1"/>
</dbReference>
<dbReference type="Gene3D" id="1.10.10.10">
    <property type="entry name" value="Winged helix-like DNA-binding domain superfamily/Winged helix DNA-binding domain"/>
    <property type="match status" value="1"/>
</dbReference>
<reference evidence="5 6" key="1">
    <citation type="submission" date="2023-07" db="EMBL/GenBank/DDBJ databases">
        <title>Sorghum-associated microbial communities from plants grown in Nebraska, USA.</title>
        <authorList>
            <person name="Schachtman D."/>
        </authorList>
    </citation>
    <scope>NUCLEOTIDE SEQUENCE [LARGE SCALE GENOMIC DNA]</scope>
    <source>
        <strain evidence="5 6">2980</strain>
    </source>
</reference>
<dbReference type="Pfam" id="PF00196">
    <property type="entry name" value="GerE"/>
    <property type="match status" value="1"/>
</dbReference>
<dbReference type="PANTHER" id="PTHR44688:SF16">
    <property type="entry name" value="DNA-BINDING TRANSCRIPTIONAL ACTIVATOR DEVR_DOSR"/>
    <property type="match status" value="1"/>
</dbReference>
<accession>A0ABU1SEH9</accession>
<dbReference type="InterPro" id="IPR036388">
    <property type="entry name" value="WH-like_DNA-bd_sf"/>
</dbReference>
<dbReference type="GO" id="GO:0003677">
    <property type="term" value="F:DNA binding"/>
    <property type="evidence" value="ECO:0007669"/>
    <property type="project" value="UniProtKB-KW"/>
</dbReference>
<dbReference type="PRINTS" id="PR00038">
    <property type="entry name" value="HTHLUXR"/>
</dbReference>
<keyword evidence="3" id="KW-0804">Transcription</keyword>
<dbReference type="PROSITE" id="PS50043">
    <property type="entry name" value="HTH_LUXR_2"/>
    <property type="match status" value="1"/>
</dbReference>
<keyword evidence="2 5" id="KW-0238">DNA-binding</keyword>
<dbReference type="SMART" id="SM00421">
    <property type="entry name" value="HTH_LUXR"/>
    <property type="match status" value="1"/>
</dbReference>
<comment type="caution">
    <text evidence="5">The sequence shown here is derived from an EMBL/GenBank/DDBJ whole genome shotgun (WGS) entry which is preliminary data.</text>
</comment>
<dbReference type="SUPFAM" id="SSF46894">
    <property type="entry name" value="C-terminal effector domain of the bipartite response regulators"/>
    <property type="match status" value="1"/>
</dbReference>
<proteinExistence type="predicted"/>
<dbReference type="PROSITE" id="PS00622">
    <property type="entry name" value="HTH_LUXR_1"/>
    <property type="match status" value="1"/>
</dbReference>
<evidence type="ECO:0000313" key="6">
    <source>
        <dbReference type="Proteomes" id="UP001259347"/>
    </source>
</evidence>
<evidence type="ECO:0000259" key="4">
    <source>
        <dbReference type="PROSITE" id="PS50043"/>
    </source>
</evidence>
<sequence>MPWKLTTTLVQMREAASSPVAPHVAAQVGAFADGDPGIVREVTTALTPAQLRGGSALPDPLPFPSSVRTEELDGLRVAERRVLLFAALTRTAAISDLLDAAAVDIDLLLFGRIRQLLTIDRQRVRFADDRIRAQILLESSEPERRAVHEALARSIRRRGENPAAAWHTVGADPARRAESAPLLLAHAEQRMVAADPWTAQLVARTAAEGSGDAASRAWATAGVAAVWSGTFDDAQTWLQRGAKGSVAPSAEIVRDLLRVHELLTVGSASGGPYDAEEAGFVFRTLRSAARGPADREAMRHLGAVYTAAYRDLGAADILHARMLLTLSGRSSEESPRLSPHAEAHVVVSQATALVLAGELDGAARLLASAVPRLPLIHPGGGLVASYVRLCAGRSGLDGVIASAFEEIGPATPLRHGNGLSSLTLPPAATARAAAAATMIAPATDSAAAGTTPREPLSARQSEVLDQMLRGVSNRIIADALGVSHRTIEVHVGHVLRKYGVTSRSALLALLSGGDALGG</sequence>
<dbReference type="InterPro" id="IPR000792">
    <property type="entry name" value="Tscrpt_reg_LuxR_C"/>
</dbReference>
<organism evidence="5 6">
    <name type="scientific">Microbacterium resistens</name>
    <dbReference type="NCBI Taxonomy" id="156977"/>
    <lineage>
        <taxon>Bacteria</taxon>
        <taxon>Bacillati</taxon>
        <taxon>Actinomycetota</taxon>
        <taxon>Actinomycetes</taxon>
        <taxon>Micrococcales</taxon>
        <taxon>Microbacteriaceae</taxon>
        <taxon>Microbacterium</taxon>
    </lineage>
</organism>
<evidence type="ECO:0000256" key="1">
    <source>
        <dbReference type="ARBA" id="ARBA00023015"/>
    </source>
</evidence>
<dbReference type="PANTHER" id="PTHR44688">
    <property type="entry name" value="DNA-BINDING TRANSCRIPTIONAL ACTIVATOR DEVR_DOSR"/>
    <property type="match status" value="1"/>
</dbReference>
<dbReference type="Proteomes" id="UP001259347">
    <property type="component" value="Unassembled WGS sequence"/>
</dbReference>
<gene>
    <name evidence="5" type="ORF">J2Y69_002587</name>
</gene>
<dbReference type="RefSeq" id="WP_310021338.1">
    <property type="nucleotide sequence ID" value="NZ_JAVDUM010000011.1"/>
</dbReference>
<feature type="domain" description="HTH luxR-type" evidence="4">
    <location>
        <begin position="449"/>
        <end position="514"/>
    </location>
</feature>
<evidence type="ECO:0000256" key="3">
    <source>
        <dbReference type="ARBA" id="ARBA00023163"/>
    </source>
</evidence>
<evidence type="ECO:0000256" key="2">
    <source>
        <dbReference type="ARBA" id="ARBA00023125"/>
    </source>
</evidence>
<dbReference type="InterPro" id="IPR016032">
    <property type="entry name" value="Sig_transdc_resp-reg_C-effctor"/>
</dbReference>
<protein>
    <submittedName>
        <fullName evidence="5">DNA-binding CsgD family transcriptional regulator</fullName>
    </submittedName>
</protein>
<dbReference type="EMBL" id="JAVDUM010000011">
    <property type="protein sequence ID" value="MDR6867979.1"/>
    <property type="molecule type" value="Genomic_DNA"/>
</dbReference>